<dbReference type="eggNOG" id="KOG1281">
    <property type="taxonomic scope" value="Eukaryota"/>
</dbReference>
<evidence type="ECO:0000256" key="2">
    <source>
        <dbReference type="ARBA" id="ARBA00006772"/>
    </source>
</evidence>
<evidence type="ECO:0000256" key="4">
    <source>
        <dbReference type="ARBA" id="ARBA00022989"/>
    </source>
</evidence>
<comment type="subcellular location">
    <subcellularLocation>
        <location evidence="1">Membrane</location>
        <topology evidence="1">Multi-pass membrane protein</topology>
    </subcellularLocation>
</comment>
<comment type="similarity">
    <text evidence="2">Belongs to the SLC13A/DASS transporter (TC 2.A.47) family. NADC subfamily.</text>
</comment>
<keyword evidence="3" id="KW-0812">Transmembrane</keyword>
<dbReference type="GO" id="GO:0015744">
    <property type="term" value="P:succinate transport"/>
    <property type="evidence" value="ECO:0000318"/>
    <property type="project" value="GO_Central"/>
</dbReference>
<dbReference type="AlphaFoldDB" id="A0A139WGV7"/>
<dbReference type="InterPro" id="IPR001898">
    <property type="entry name" value="SLC13A/DASS"/>
</dbReference>
<reference evidence="6 7" key="1">
    <citation type="journal article" date="2008" name="Nature">
        <title>The genome of the model beetle and pest Tribolium castaneum.</title>
        <authorList>
            <consortium name="Tribolium Genome Sequencing Consortium"/>
            <person name="Richards S."/>
            <person name="Gibbs R.A."/>
            <person name="Weinstock G.M."/>
            <person name="Brown S.J."/>
            <person name="Denell R."/>
            <person name="Beeman R.W."/>
            <person name="Gibbs R."/>
            <person name="Beeman R.W."/>
            <person name="Brown S.J."/>
            <person name="Bucher G."/>
            <person name="Friedrich M."/>
            <person name="Grimmelikhuijzen C.J."/>
            <person name="Klingler M."/>
            <person name="Lorenzen M."/>
            <person name="Richards S."/>
            <person name="Roth S."/>
            <person name="Schroder R."/>
            <person name="Tautz D."/>
            <person name="Zdobnov E.M."/>
            <person name="Muzny D."/>
            <person name="Gibbs R.A."/>
            <person name="Weinstock G.M."/>
            <person name="Attaway T."/>
            <person name="Bell S."/>
            <person name="Buhay C.J."/>
            <person name="Chandrabose M.N."/>
            <person name="Chavez D."/>
            <person name="Clerk-Blankenburg K.P."/>
            <person name="Cree A."/>
            <person name="Dao M."/>
            <person name="Davis C."/>
            <person name="Chacko J."/>
            <person name="Dinh H."/>
            <person name="Dugan-Rocha S."/>
            <person name="Fowler G."/>
            <person name="Garner T.T."/>
            <person name="Garnes J."/>
            <person name="Gnirke A."/>
            <person name="Hawes A."/>
            <person name="Hernandez J."/>
            <person name="Hines S."/>
            <person name="Holder M."/>
            <person name="Hume J."/>
            <person name="Jhangiani S.N."/>
            <person name="Joshi V."/>
            <person name="Khan Z.M."/>
            <person name="Jackson L."/>
            <person name="Kovar C."/>
            <person name="Kowis A."/>
            <person name="Lee S."/>
            <person name="Lewis L.R."/>
            <person name="Margolis J."/>
            <person name="Morgan M."/>
            <person name="Nazareth L.V."/>
            <person name="Nguyen N."/>
            <person name="Okwuonu G."/>
            <person name="Parker D."/>
            <person name="Richards S."/>
            <person name="Ruiz S.J."/>
            <person name="Santibanez J."/>
            <person name="Savard J."/>
            <person name="Scherer S.E."/>
            <person name="Schneider B."/>
            <person name="Sodergren E."/>
            <person name="Tautz D."/>
            <person name="Vattahil S."/>
            <person name="Villasana D."/>
            <person name="White C.S."/>
            <person name="Wright R."/>
            <person name="Park Y."/>
            <person name="Beeman R.W."/>
            <person name="Lord J."/>
            <person name="Oppert B."/>
            <person name="Lorenzen M."/>
            <person name="Brown S."/>
            <person name="Wang L."/>
            <person name="Savard J."/>
            <person name="Tautz D."/>
            <person name="Richards S."/>
            <person name="Weinstock G."/>
            <person name="Gibbs R.A."/>
            <person name="Liu Y."/>
            <person name="Worley K."/>
            <person name="Weinstock G."/>
            <person name="Elsik C.G."/>
            <person name="Reese J.T."/>
            <person name="Elhaik E."/>
            <person name="Landan G."/>
            <person name="Graur D."/>
            <person name="Arensburger P."/>
            <person name="Atkinson P."/>
            <person name="Beeman R.W."/>
            <person name="Beidler J."/>
            <person name="Brown S.J."/>
            <person name="Demuth J.P."/>
            <person name="Drury D.W."/>
            <person name="Du Y.Z."/>
            <person name="Fujiwara H."/>
            <person name="Lorenzen M."/>
            <person name="Maselli V."/>
            <person name="Osanai M."/>
            <person name="Park Y."/>
            <person name="Robertson H.M."/>
            <person name="Tu Z."/>
            <person name="Wang J.J."/>
            <person name="Wang S."/>
            <person name="Richards S."/>
            <person name="Song H."/>
            <person name="Zhang L."/>
            <person name="Sodergren E."/>
            <person name="Werner D."/>
            <person name="Stanke M."/>
            <person name="Morgenstern B."/>
            <person name="Solovyev V."/>
            <person name="Kosarev P."/>
            <person name="Brown G."/>
            <person name="Chen H.C."/>
            <person name="Ermolaeva O."/>
            <person name="Hlavina W."/>
            <person name="Kapustin Y."/>
            <person name="Kiryutin B."/>
            <person name="Kitts P."/>
            <person name="Maglott D."/>
            <person name="Pruitt K."/>
            <person name="Sapojnikov V."/>
            <person name="Souvorov A."/>
            <person name="Mackey A.J."/>
            <person name="Waterhouse R.M."/>
            <person name="Wyder S."/>
            <person name="Zdobnov E.M."/>
            <person name="Zdobnov E.M."/>
            <person name="Wyder S."/>
            <person name="Kriventseva E.V."/>
            <person name="Kadowaki T."/>
            <person name="Bork P."/>
            <person name="Aranda M."/>
            <person name="Bao R."/>
            <person name="Beermann A."/>
            <person name="Berns N."/>
            <person name="Bolognesi R."/>
            <person name="Bonneton F."/>
            <person name="Bopp D."/>
            <person name="Brown S.J."/>
            <person name="Bucher G."/>
            <person name="Butts T."/>
            <person name="Chaumot A."/>
            <person name="Denell R.E."/>
            <person name="Ferrier D.E."/>
            <person name="Friedrich M."/>
            <person name="Gordon C.M."/>
            <person name="Jindra M."/>
            <person name="Klingler M."/>
            <person name="Lan Q."/>
            <person name="Lattorff H.M."/>
            <person name="Laudet V."/>
            <person name="von Levetsow C."/>
            <person name="Liu Z."/>
            <person name="Lutz R."/>
            <person name="Lynch J.A."/>
            <person name="da Fonseca R.N."/>
            <person name="Posnien N."/>
            <person name="Reuter R."/>
            <person name="Roth S."/>
            <person name="Savard J."/>
            <person name="Schinko J.B."/>
            <person name="Schmitt C."/>
            <person name="Schoppmeier M."/>
            <person name="Schroder R."/>
            <person name="Shippy T.D."/>
            <person name="Simonnet F."/>
            <person name="Marques-Souza H."/>
            <person name="Tautz D."/>
            <person name="Tomoyasu Y."/>
            <person name="Trauner J."/>
            <person name="Van der Zee M."/>
            <person name="Vervoort M."/>
            <person name="Wittkopp N."/>
            <person name="Wimmer E.A."/>
            <person name="Yang X."/>
            <person name="Jones A.K."/>
            <person name="Sattelle D.B."/>
            <person name="Ebert P.R."/>
            <person name="Nelson D."/>
            <person name="Scott J.G."/>
            <person name="Beeman R.W."/>
            <person name="Muthukrishnan S."/>
            <person name="Kramer K.J."/>
            <person name="Arakane Y."/>
            <person name="Beeman R.W."/>
            <person name="Zhu Q."/>
            <person name="Hogenkamp D."/>
            <person name="Dixit R."/>
            <person name="Oppert B."/>
            <person name="Jiang H."/>
            <person name="Zou Z."/>
            <person name="Marshall J."/>
            <person name="Elpidina E."/>
            <person name="Vinokurov K."/>
            <person name="Oppert C."/>
            <person name="Zou Z."/>
            <person name="Evans J."/>
            <person name="Lu Z."/>
            <person name="Zhao P."/>
            <person name="Sumathipala N."/>
            <person name="Altincicek B."/>
            <person name="Vilcinskas A."/>
            <person name="Williams M."/>
            <person name="Hultmark D."/>
            <person name="Hetru C."/>
            <person name="Jiang H."/>
            <person name="Grimmelikhuijzen C.J."/>
            <person name="Hauser F."/>
            <person name="Cazzamali G."/>
            <person name="Williamson M."/>
            <person name="Park Y."/>
            <person name="Li B."/>
            <person name="Tanaka Y."/>
            <person name="Predel R."/>
            <person name="Neupert S."/>
            <person name="Schachtner J."/>
            <person name="Verleyen P."/>
            <person name="Raible F."/>
            <person name="Bork P."/>
            <person name="Friedrich M."/>
            <person name="Walden K.K."/>
            <person name="Robertson H.M."/>
            <person name="Angeli S."/>
            <person name="Foret S."/>
            <person name="Bucher G."/>
            <person name="Schuetz S."/>
            <person name="Maleszka R."/>
            <person name="Wimmer E.A."/>
            <person name="Beeman R.W."/>
            <person name="Lorenzen M."/>
            <person name="Tomoyasu Y."/>
            <person name="Miller S.C."/>
            <person name="Grossmann D."/>
            <person name="Bucher G."/>
        </authorList>
    </citation>
    <scope>NUCLEOTIDE SEQUENCE [LARGE SCALE GENOMIC DNA]</scope>
    <source>
        <strain evidence="6 7">Georgia GA2</strain>
    </source>
</reference>
<evidence type="ECO:0000313" key="7">
    <source>
        <dbReference type="Proteomes" id="UP000007266"/>
    </source>
</evidence>
<dbReference type="CDD" id="cd01115">
    <property type="entry name" value="SLC13_permease"/>
    <property type="match status" value="1"/>
</dbReference>
<accession>A0A139WGV7</accession>
<name>A0A139WGV7_TRICA</name>
<dbReference type="GO" id="GO:0055085">
    <property type="term" value="P:transmembrane transport"/>
    <property type="evidence" value="ECO:0000318"/>
    <property type="project" value="GO_Central"/>
</dbReference>
<keyword evidence="4" id="KW-1133">Transmembrane helix</keyword>
<dbReference type="EMBL" id="KQ971344">
    <property type="protein sequence ID" value="KYB27114.1"/>
    <property type="molecule type" value="Genomic_DNA"/>
</dbReference>
<dbReference type="GO" id="GO:0015137">
    <property type="term" value="F:citrate transmembrane transporter activity"/>
    <property type="evidence" value="ECO:0000318"/>
    <property type="project" value="GO_Central"/>
</dbReference>
<protein>
    <submittedName>
        <fullName evidence="6">Protein I'm not dead yet-like Protein</fullName>
    </submittedName>
</protein>
<organism evidence="6 7">
    <name type="scientific">Tribolium castaneum</name>
    <name type="common">Red flour beetle</name>
    <dbReference type="NCBI Taxonomy" id="7070"/>
    <lineage>
        <taxon>Eukaryota</taxon>
        <taxon>Metazoa</taxon>
        <taxon>Ecdysozoa</taxon>
        <taxon>Arthropoda</taxon>
        <taxon>Hexapoda</taxon>
        <taxon>Insecta</taxon>
        <taxon>Pterygota</taxon>
        <taxon>Neoptera</taxon>
        <taxon>Endopterygota</taxon>
        <taxon>Coleoptera</taxon>
        <taxon>Polyphaga</taxon>
        <taxon>Cucujiformia</taxon>
        <taxon>Tenebrionidae</taxon>
        <taxon>Tenebrionidae incertae sedis</taxon>
        <taxon>Tribolium</taxon>
    </lineage>
</organism>
<evidence type="ECO:0000313" key="6">
    <source>
        <dbReference type="EMBL" id="KYB27114.1"/>
    </source>
</evidence>
<keyword evidence="5" id="KW-0472">Membrane</keyword>
<dbReference type="GO" id="GO:0005886">
    <property type="term" value="C:plasma membrane"/>
    <property type="evidence" value="ECO:0000318"/>
    <property type="project" value="GO_Central"/>
</dbReference>
<dbReference type="InParanoid" id="A0A139WGV7"/>
<dbReference type="OMA" id="MTSHEIG"/>
<dbReference type="GO" id="GO:0015141">
    <property type="term" value="F:succinate transmembrane transporter activity"/>
    <property type="evidence" value="ECO:0000318"/>
    <property type="project" value="GO_Central"/>
</dbReference>
<evidence type="ECO:0000256" key="1">
    <source>
        <dbReference type="ARBA" id="ARBA00004141"/>
    </source>
</evidence>
<gene>
    <name evidence="6" type="primary">AUGUSTUS-3.0.2_15325</name>
    <name evidence="6" type="ORF">TcasGA2_TC015325</name>
</gene>
<evidence type="ECO:0000256" key="3">
    <source>
        <dbReference type="ARBA" id="ARBA00022692"/>
    </source>
</evidence>
<dbReference type="PANTHER" id="PTHR10283:SF82">
    <property type="entry name" value="SOLUTE CARRIER FAMILY 13 MEMBER 2"/>
    <property type="match status" value="1"/>
</dbReference>
<proteinExistence type="inferred from homology"/>
<dbReference type="Proteomes" id="UP000007266">
    <property type="component" value="Linkage group 6"/>
</dbReference>
<evidence type="ECO:0000256" key="5">
    <source>
        <dbReference type="ARBA" id="ARBA00023136"/>
    </source>
</evidence>
<dbReference type="FunCoup" id="A0A139WGV7">
    <property type="interactions" value="181"/>
</dbReference>
<keyword evidence="7" id="KW-1185">Reference proteome</keyword>
<dbReference type="GO" id="GO:0015746">
    <property type="term" value="P:citrate transport"/>
    <property type="evidence" value="ECO:0000318"/>
    <property type="project" value="GO_Central"/>
</dbReference>
<dbReference type="STRING" id="7070.A0A139WGV7"/>
<reference evidence="6 7" key="2">
    <citation type="journal article" date="2010" name="Nucleic Acids Res.">
        <title>BeetleBase in 2010: revisions to provide comprehensive genomic information for Tribolium castaneum.</title>
        <authorList>
            <person name="Kim H.S."/>
            <person name="Murphy T."/>
            <person name="Xia J."/>
            <person name="Caragea D."/>
            <person name="Park Y."/>
            <person name="Beeman R.W."/>
            <person name="Lorenzen M.D."/>
            <person name="Butcher S."/>
            <person name="Manak J.R."/>
            <person name="Brown S.J."/>
        </authorList>
    </citation>
    <scope>GENOME REANNOTATION</scope>
    <source>
        <strain evidence="6 7">Georgia GA2</strain>
    </source>
</reference>
<dbReference type="PANTHER" id="PTHR10283">
    <property type="entry name" value="SOLUTE CARRIER FAMILY 13 MEMBER"/>
    <property type="match status" value="1"/>
</dbReference>
<dbReference type="Pfam" id="PF00939">
    <property type="entry name" value="Na_sulph_symp"/>
    <property type="match status" value="1"/>
</dbReference>
<sequence>MKINELLIGKQSQGFSTVRRNRTKITLRSPPNQSFKVELDNTTLIKPCVRQLRPSLSRPTCEQTSAKMKTFDMATYSRLLFRAVRIYWRAIFVVVYPLVLLPVFLHNNVAAFRCLYVVLLMAGYWVFEALPLPVTSLIPMVLFPLMGILDSDKTSLCYLKETNMMFVGGLVIAIAVEYCNLHTRVALYVIQLVGCSPRKLNFGLVTVTMFVSMWISNTAATAMMIPIIEATLKELETQGIGEMYESNSLDDNDKIESVDSDPKKPTRTTMCYFISTAYAASIGGMGCIVGSGTNLTFKGIYETSFPESPGIEFAKWMLLNVPMMILMMYLSLIWLQTMFMGLFRPNSQDAKKIRVGSQGAAVARKLIRTKINEMGPMSFHEGAVAALFCLSVLLWFFRKPQFIVGWAELITQHKVKDATAALIVVLLLFIIPARPDFIYILSKDESKRPKTPSPPLITWKVIQHKLPWGLIFLLGGGFALAEASKESQMSKLIADHLHGMAELPKFAVMVISCVFATVLTQFSSNVAVANVLLPVLAEMAKVAKVHPLYLMLPTSLCCSFAYCLPVSTPPNAIAAAPCNMSSTDMVKAGLGVAVISLLVLFAVFPFLGAAIWDLDTYPEWVE</sequence>